<name>A0A270MXQ7_STEMA</name>
<proteinExistence type="predicted"/>
<dbReference type="EMBL" id="NJGC01000009">
    <property type="protein sequence ID" value="PAM71816.1"/>
    <property type="molecule type" value="Genomic_DNA"/>
</dbReference>
<protein>
    <recommendedName>
        <fullName evidence="4">Type III secretion system chaperone SpaK</fullName>
    </recommendedName>
</protein>
<gene>
    <name evidence="2" type="ORF">CEK00_09495</name>
    <name evidence="1" type="ORF">CEK00_21815</name>
</gene>
<comment type="caution">
    <text evidence="1">The sequence shown here is derived from an EMBL/GenBank/DDBJ whole genome shotgun (WGS) entry which is preliminary data.</text>
</comment>
<reference evidence="1 3" key="1">
    <citation type="submission" date="2017-06" db="EMBL/GenBank/DDBJ databases">
        <title>Genome sequencing and assembly of Stenotrophomonas maltophilia DF07.</title>
        <authorList>
            <person name="Iyer R."/>
        </authorList>
    </citation>
    <scope>NUCLEOTIDE SEQUENCE [LARGE SCALE GENOMIC DNA]</scope>
    <source>
        <strain evidence="1 3">DF07</strain>
        <plasmid evidence="1">unnamed1</plasmid>
    </source>
</reference>
<organism evidence="1 3">
    <name type="scientific">Stenotrophomonas maltophilia</name>
    <name type="common">Pseudomonas maltophilia</name>
    <name type="synonym">Xanthomonas maltophilia</name>
    <dbReference type="NCBI Taxonomy" id="40324"/>
    <lineage>
        <taxon>Bacteria</taxon>
        <taxon>Pseudomonadati</taxon>
        <taxon>Pseudomonadota</taxon>
        <taxon>Gammaproteobacteria</taxon>
        <taxon>Lysobacterales</taxon>
        <taxon>Lysobacteraceae</taxon>
        <taxon>Stenotrophomonas</taxon>
        <taxon>Stenotrophomonas maltophilia group</taxon>
    </lineage>
</organism>
<geneLocation type="plasmid" evidence="1">
    <name>unnamed1</name>
</geneLocation>
<dbReference type="AlphaFoldDB" id="A0A270MXQ7"/>
<dbReference type="Gene3D" id="3.30.1460.10">
    <property type="match status" value="1"/>
</dbReference>
<dbReference type="InterPro" id="IPR003065">
    <property type="entry name" value="Invas_SpaK"/>
</dbReference>
<dbReference type="SUPFAM" id="SSF69635">
    <property type="entry name" value="Type III secretory system chaperone-like"/>
    <property type="match status" value="1"/>
</dbReference>
<evidence type="ECO:0000313" key="3">
    <source>
        <dbReference type="Proteomes" id="UP000216433"/>
    </source>
</evidence>
<dbReference type="Pfam" id="PF03519">
    <property type="entry name" value="Invas_SpaK"/>
    <property type="match status" value="1"/>
</dbReference>
<keyword evidence="1" id="KW-0614">Plasmid</keyword>
<evidence type="ECO:0000313" key="1">
    <source>
        <dbReference type="EMBL" id="PAM64659.1"/>
    </source>
</evidence>
<accession>A0A270MXQ7</accession>
<dbReference type="EMBL" id="NJGC01000149">
    <property type="protein sequence ID" value="PAM64659.1"/>
    <property type="molecule type" value="Genomic_DNA"/>
</dbReference>
<evidence type="ECO:0000313" key="2">
    <source>
        <dbReference type="EMBL" id="PAM71816.1"/>
    </source>
</evidence>
<sequence length="132" mass="14773">MINLSKTLHDALIRLGCDRDTLDFDDRSDIVLNFTDIGELFIVPDQGDKVWLWGLLREMEVRDLQFRAQLFLEQLLAPSAYMASGAFGARSCDQGLQIGGLLDSVCLGDSEALGNALVDFHSRMHLMLESLR</sequence>
<dbReference type="RefSeq" id="WP_095377854.1">
    <property type="nucleotide sequence ID" value="NZ_NJGC01000009.1"/>
</dbReference>
<dbReference type="Proteomes" id="UP000216433">
    <property type="component" value="Unassembled WGS sequence"/>
</dbReference>
<evidence type="ECO:0008006" key="4">
    <source>
        <dbReference type="Google" id="ProtNLM"/>
    </source>
</evidence>